<reference evidence="13" key="1">
    <citation type="submission" date="2022-03" db="EMBL/GenBank/DDBJ databases">
        <authorList>
            <person name="Alioto T."/>
            <person name="Alioto T."/>
            <person name="Gomez Garrido J."/>
        </authorList>
    </citation>
    <scope>NUCLEOTIDE SEQUENCE</scope>
</reference>
<dbReference type="InterPro" id="IPR035969">
    <property type="entry name" value="Rab-GAP_TBC_sf"/>
</dbReference>
<dbReference type="Gene3D" id="1.10.472.80">
    <property type="entry name" value="Ypt/Rab-GAP domain of gyp1p, domain 3"/>
    <property type="match status" value="1"/>
</dbReference>
<keyword evidence="4" id="KW-0963">Cytoplasm</keyword>
<evidence type="ECO:0000256" key="6">
    <source>
        <dbReference type="ARBA" id="ARBA00023273"/>
    </source>
</evidence>
<evidence type="ECO:0000259" key="12">
    <source>
        <dbReference type="Pfam" id="PF23440"/>
    </source>
</evidence>
<evidence type="ECO:0000256" key="2">
    <source>
        <dbReference type="ARBA" id="ARBA00004496"/>
    </source>
</evidence>
<sequence>RDVNVLIDLSNDEALLQSMVRQLLQSVKERLAGAPSAECAEEILLHLEETDEHFHNYELVKYLRHYIKSSLGSVIEEETEKCTFAQSQGEGLGYDTLVQRVTKRTRDSKEYTEMMHSLKTGMMAVVEALLNKFEEDQAKNREMLKKNMHEQHSGHFTDNCSDSDSSFNQSYTFMNQEQLQLIAEQLDPSQSEEVRKEAMQTLCSAPPSDVLNCECWNILHKNLTLSLADPDSTFTEKILRFYAKTFSSSSLNMAREVYASLAKHLELSFMSKEIQKLLSSVVDITNPDVIRLLKKIRLLNDYQKEAPSFWIRHPEKYMEEIVDSTLSLLSVNQDSSLPTSQMLIGPVFFLAMIDTKAVWFKKWMHAYYSRKVVLQLLEKSYTTLITAAIEQCFYYFELSQSALDENSKTTMASQQQSGTKQKTFYNRRELHYLYFVHSLSLLGRLLIYKHGRELFPIKVKNRKEKVYLSDLLVLFTNIMLYCSNGTKTSQDYTGGYAPAGLAMEVLRMLCDRKECASECLYIGKVIDTILCPIQKLLDGEKIHVNCDETTLTYIADILARIASFEGGLSLLLYGQKADRNKTRTIAAHTIAQFSKKLLHEDIHALSDSDMLPVLKGSFIFVCRQMYHTCEGLQVLLRYHLHECIADAWKKTILLSERTPTPVAGATSLSSGSQELQETMAWEESLLDNLLNFAATPKGLLLLQKTGAINECVTYMFSRFTKKLQVSRCEKFGYGAMVTQVAATAPGASALQKSGFIQALVTDLWAVLECGRDDVRVIHPKPTPVDPIDRSCQKSFLTLVNLLSSYPAVYELIGNQALPSKDEYSLREVPTCFADIFDRLIIINSDAKINSLFNYEQSHIFGLRLLSVLCCNLDTLLLLESQYKVSDVLLNSQKENALESSTGVEKFIIDALSVERNHTLVRMNVIGGPHERILPPRALLQTNDPYPWPVFSSHPVPKCYISEISLIDGLRLQDNELFKFLSSKNPDINTGWLENCRKIFCRLIKTNPASLSGSVYGELLEKYVFHLSEAPSNCIFSYHENKDEHLQTETLSKVQRLGVKMVISYGTHLNRLNGNSEQELIELLKQCEKFLKPQRIVSDSPLRYLQGRYSGHDWFASSVFLIMSGDSGKTLAFLQKLSCLLASAYLWLPRLHISKHLSSDIAQSGIHPIYFCTAHYVEMLMKIELPLVFSAFRMSGFTPSQICQHWLSQCFWNYLDWLEICHYIAVCILLGPDYQVYICLAIFKHLQQEILQHTQTQDLQVYLKEESIHGFQVGDYLEYMERLEQENRPLVLKEMKNFALLKQK</sequence>
<feature type="domain" description="BROMI C-terminal Rab TBC-like" evidence="12">
    <location>
        <begin position="868"/>
        <end position="1296"/>
    </location>
</feature>
<evidence type="ECO:0000259" key="10">
    <source>
        <dbReference type="Pfam" id="PF14961"/>
    </source>
</evidence>
<comment type="function">
    <text evidence="7">Required for high-level Shh responses in the developing neural tube. Together with CDK20, controls the structure of the primary cilium by coordinating assembly of the ciliary membrane and axoneme, allowing GLI2 to be properly activated in response to Shh signaling.</text>
</comment>
<evidence type="ECO:0000256" key="9">
    <source>
        <dbReference type="ARBA" id="ARBA00075916"/>
    </source>
</evidence>
<evidence type="ECO:0000256" key="7">
    <source>
        <dbReference type="ARBA" id="ARBA00054310"/>
    </source>
</evidence>
<dbReference type="GO" id="GO:0005737">
    <property type="term" value="C:cytoplasm"/>
    <property type="evidence" value="ECO:0007669"/>
    <property type="project" value="UniProtKB-SubCell"/>
</dbReference>
<dbReference type="FunFam" id="1.10.472.80:FF:000031">
    <property type="entry name" value="TBC1 domain family, member 32"/>
    <property type="match status" value="1"/>
</dbReference>
<dbReference type="GO" id="GO:0005929">
    <property type="term" value="C:cilium"/>
    <property type="evidence" value="ECO:0007669"/>
    <property type="project" value="UniProtKB-SubCell"/>
</dbReference>
<evidence type="ECO:0000256" key="1">
    <source>
        <dbReference type="ARBA" id="ARBA00004138"/>
    </source>
</evidence>
<feature type="non-terminal residue" evidence="13">
    <location>
        <position position="1"/>
    </location>
</feature>
<dbReference type="SUPFAM" id="SSF47923">
    <property type="entry name" value="Ypt/Rab-GAP domain of gyp1p"/>
    <property type="match status" value="1"/>
</dbReference>
<comment type="subcellular location">
    <subcellularLocation>
        <location evidence="1">Cell projection</location>
        <location evidence="1">Cilium</location>
    </subcellularLocation>
    <subcellularLocation>
        <location evidence="2">Cytoplasm</location>
    </subcellularLocation>
</comment>
<dbReference type="Proteomes" id="UP001295444">
    <property type="component" value="Chromosome 02"/>
</dbReference>
<evidence type="ECO:0000256" key="8">
    <source>
        <dbReference type="ARBA" id="ARBA00067690"/>
    </source>
</evidence>
<evidence type="ECO:0000256" key="4">
    <source>
        <dbReference type="ARBA" id="ARBA00022490"/>
    </source>
</evidence>
<organism evidence="13 14">
    <name type="scientific">Pelobates cultripes</name>
    <name type="common">Western spadefoot toad</name>
    <dbReference type="NCBI Taxonomy" id="61616"/>
    <lineage>
        <taxon>Eukaryota</taxon>
        <taxon>Metazoa</taxon>
        <taxon>Chordata</taxon>
        <taxon>Craniata</taxon>
        <taxon>Vertebrata</taxon>
        <taxon>Euteleostomi</taxon>
        <taxon>Amphibia</taxon>
        <taxon>Batrachia</taxon>
        <taxon>Anura</taxon>
        <taxon>Pelobatoidea</taxon>
        <taxon>Pelobatidae</taxon>
        <taxon>Pelobates</taxon>
    </lineage>
</organism>
<accession>A0AAD1VT21</accession>
<keyword evidence="14" id="KW-1185">Reference proteome</keyword>
<protein>
    <recommendedName>
        <fullName evidence="8">Protein broad-minded</fullName>
    </recommendedName>
    <alternativeName>
        <fullName evidence="9">TBC1 domain family member 32</fullName>
    </alternativeName>
</protein>
<evidence type="ECO:0000313" key="14">
    <source>
        <dbReference type="Proteomes" id="UP001295444"/>
    </source>
</evidence>
<dbReference type="PANTHER" id="PTHR13465">
    <property type="entry name" value="UPF0183 PROTEIN"/>
    <property type="match status" value="1"/>
</dbReference>
<evidence type="ECO:0000256" key="3">
    <source>
        <dbReference type="ARBA" id="ARBA00022473"/>
    </source>
</evidence>
<dbReference type="Pfam" id="PF23431">
    <property type="entry name" value="BROMI_N"/>
    <property type="match status" value="1"/>
</dbReference>
<dbReference type="GO" id="GO:1905515">
    <property type="term" value="P:non-motile cilium assembly"/>
    <property type="evidence" value="ECO:0007669"/>
    <property type="project" value="TreeGrafter"/>
</dbReference>
<feature type="domain" description="BROMI middle region" evidence="10">
    <location>
        <begin position="177"/>
        <end position="850"/>
    </location>
</feature>
<keyword evidence="3" id="KW-0217">Developmental protein</keyword>
<evidence type="ECO:0000256" key="5">
    <source>
        <dbReference type="ARBA" id="ARBA00023069"/>
    </source>
</evidence>
<dbReference type="Pfam" id="PF14961">
    <property type="entry name" value="BROMI"/>
    <property type="match status" value="1"/>
</dbReference>
<name>A0AAD1VT21_PELCU</name>
<dbReference type="InterPro" id="IPR055391">
    <property type="entry name" value="BROMI_N"/>
</dbReference>
<proteinExistence type="predicted"/>
<dbReference type="InterPro" id="IPR039156">
    <property type="entry name" value="PHAF1/BROMI"/>
</dbReference>
<dbReference type="InterPro" id="IPR055392">
    <property type="entry name" value="BROMI_C"/>
</dbReference>
<dbReference type="PANTHER" id="PTHR13465:SF3">
    <property type="entry name" value="PROTEIN BROAD-MINDED"/>
    <property type="match status" value="1"/>
</dbReference>
<gene>
    <name evidence="13" type="ORF">PECUL_23A030190</name>
</gene>
<dbReference type="InterPro" id="IPR032735">
    <property type="entry name" value="BROMI_M"/>
</dbReference>
<dbReference type="Pfam" id="PF23440">
    <property type="entry name" value="BROMI_C"/>
    <property type="match status" value="1"/>
</dbReference>
<dbReference type="EMBL" id="OW240913">
    <property type="protein sequence ID" value="CAH2251876.1"/>
    <property type="molecule type" value="Genomic_DNA"/>
</dbReference>
<feature type="domain" description="BROMI N-terminal" evidence="11">
    <location>
        <begin position="16"/>
        <end position="142"/>
    </location>
</feature>
<keyword evidence="6" id="KW-0966">Cell projection</keyword>
<evidence type="ECO:0000259" key="11">
    <source>
        <dbReference type="Pfam" id="PF23431"/>
    </source>
</evidence>
<evidence type="ECO:0000313" key="13">
    <source>
        <dbReference type="EMBL" id="CAH2251876.1"/>
    </source>
</evidence>
<keyword evidence="5" id="KW-0969">Cilium</keyword>